<dbReference type="Pfam" id="PF03221">
    <property type="entry name" value="HTH_Tnp_Tc5"/>
    <property type="match status" value="1"/>
</dbReference>
<keyword evidence="2" id="KW-0539">Nucleus</keyword>
<dbReference type="InterPro" id="IPR009057">
    <property type="entry name" value="Homeodomain-like_sf"/>
</dbReference>
<evidence type="ECO:0000313" key="5">
    <source>
        <dbReference type="EMBL" id="TFK46919.1"/>
    </source>
</evidence>
<organism evidence="5 6">
    <name type="scientific">Heliocybe sulcata</name>
    <dbReference type="NCBI Taxonomy" id="5364"/>
    <lineage>
        <taxon>Eukaryota</taxon>
        <taxon>Fungi</taxon>
        <taxon>Dikarya</taxon>
        <taxon>Basidiomycota</taxon>
        <taxon>Agaricomycotina</taxon>
        <taxon>Agaricomycetes</taxon>
        <taxon>Gloeophyllales</taxon>
        <taxon>Gloeophyllaceae</taxon>
        <taxon>Heliocybe</taxon>
    </lineage>
</organism>
<sequence>MTPPVRPAASVDSSDYEDRITLAVAAIECAGMNALGQPNLSIREASKAFNVSKSTLSDRLNGKSTKAKAREPQQKLCSEAEAALVDWIKIMGRRGLPMSASTIIDCAADLCKMHIGQSWVKRFRRRHPELKPCDVGVFGPLARSWKAEVNTASAELTVINKHNLLAYYDNARQRALKASTIQAAFARTGIWPFNPDAIPTAAFDPSLLTTTQPALPLAPIQSTDQSSRGGGGAAAIESAAIVSAVTTAILEPGQHSPQIVTGSAEPSTPAPETLTSPAVFSYTPAAPIPIDTSSGAHDQIGSIETVHALPLPDLTPIPPPPPYYA</sequence>
<dbReference type="OrthoDB" id="3197907at2759"/>
<dbReference type="Proteomes" id="UP000305948">
    <property type="component" value="Unassembled WGS sequence"/>
</dbReference>
<evidence type="ECO:0000256" key="1">
    <source>
        <dbReference type="ARBA" id="ARBA00023125"/>
    </source>
</evidence>
<dbReference type="InterPro" id="IPR006600">
    <property type="entry name" value="HTH_CenpB_DNA-bd_dom"/>
</dbReference>
<accession>A0A5C3MN90</accession>
<dbReference type="EMBL" id="ML213526">
    <property type="protein sequence ID" value="TFK46919.1"/>
    <property type="molecule type" value="Genomic_DNA"/>
</dbReference>
<dbReference type="Pfam" id="PF05225">
    <property type="entry name" value="HTH_psq"/>
    <property type="match status" value="1"/>
</dbReference>
<dbReference type="GO" id="GO:0003677">
    <property type="term" value="F:DNA binding"/>
    <property type="evidence" value="ECO:0007669"/>
    <property type="project" value="UniProtKB-KW"/>
</dbReference>
<dbReference type="AlphaFoldDB" id="A0A5C3MN90"/>
<evidence type="ECO:0000256" key="3">
    <source>
        <dbReference type="SAM" id="MobiDB-lite"/>
    </source>
</evidence>
<proteinExistence type="predicted"/>
<feature type="domain" description="HTH CENPB-type" evidence="4">
    <location>
        <begin position="68"/>
        <end position="133"/>
    </location>
</feature>
<keyword evidence="1" id="KW-0238">DNA-binding</keyword>
<dbReference type="PROSITE" id="PS51253">
    <property type="entry name" value="HTH_CENPB"/>
    <property type="match status" value="1"/>
</dbReference>
<dbReference type="SMART" id="SM00674">
    <property type="entry name" value="CENPB"/>
    <property type="match status" value="1"/>
</dbReference>
<dbReference type="InterPro" id="IPR007889">
    <property type="entry name" value="HTH_Psq"/>
</dbReference>
<evidence type="ECO:0000259" key="4">
    <source>
        <dbReference type="PROSITE" id="PS51253"/>
    </source>
</evidence>
<feature type="compositionally biased region" description="Polar residues" evidence="3">
    <location>
        <begin position="256"/>
        <end position="266"/>
    </location>
</feature>
<keyword evidence="6" id="KW-1185">Reference proteome</keyword>
<reference evidence="5 6" key="1">
    <citation type="journal article" date="2019" name="Nat. Ecol. Evol.">
        <title>Megaphylogeny resolves global patterns of mushroom evolution.</title>
        <authorList>
            <person name="Varga T."/>
            <person name="Krizsan K."/>
            <person name="Foldi C."/>
            <person name="Dima B."/>
            <person name="Sanchez-Garcia M."/>
            <person name="Sanchez-Ramirez S."/>
            <person name="Szollosi G.J."/>
            <person name="Szarkandi J.G."/>
            <person name="Papp V."/>
            <person name="Albert L."/>
            <person name="Andreopoulos W."/>
            <person name="Angelini C."/>
            <person name="Antonin V."/>
            <person name="Barry K.W."/>
            <person name="Bougher N.L."/>
            <person name="Buchanan P."/>
            <person name="Buyck B."/>
            <person name="Bense V."/>
            <person name="Catcheside P."/>
            <person name="Chovatia M."/>
            <person name="Cooper J."/>
            <person name="Damon W."/>
            <person name="Desjardin D."/>
            <person name="Finy P."/>
            <person name="Geml J."/>
            <person name="Haridas S."/>
            <person name="Hughes K."/>
            <person name="Justo A."/>
            <person name="Karasinski D."/>
            <person name="Kautmanova I."/>
            <person name="Kiss B."/>
            <person name="Kocsube S."/>
            <person name="Kotiranta H."/>
            <person name="LaButti K.M."/>
            <person name="Lechner B.E."/>
            <person name="Liimatainen K."/>
            <person name="Lipzen A."/>
            <person name="Lukacs Z."/>
            <person name="Mihaltcheva S."/>
            <person name="Morgado L.N."/>
            <person name="Niskanen T."/>
            <person name="Noordeloos M.E."/>
            <person name="Ohm R.A."/>
            <person name="Ortiz-Santana B."/>
            <person name="Ovrebo C."/>
            <person name="Racz N."/>
            <person name="Riley R."/>
            <person name="Savchenko A."/>
            <person name="Shiryaev A."/>
            <person name="Soop K."/>
            <person name="Spirin V."/>
            <person name="Szebenyi C."/>
            <person name="Tomsovsky M."/>
            <person name="Tulloss R.E."/>
            <person name="Uehling J."/>
            <person name="Grigoriev I.V."/>
            <person name="Vagvolgyi C."/>
            <person name="Papp T."/>
            <person name="Martin F.M."/>
            <person name="Miettinen O."/>
            <person name="Hibbett D.S."/>
            <person name="Nagy L.G."/>
        </authorList>
    </citation>
    <scope>NUCLEOTIDE SEQUENCE [LARGE SCALE GENOMIC DNA]</scope>
    <source>
        <strain evidence="5 6">OMC1185</strain>
    </source>
</reference>
<evidence type="ECO:0000256" key="2">
    <source>
        <dbReference type="ARBA" id="ARBA00023242"/>
    </source>
</evidence>
<feature type="region of interest" description="Disordered" evidence="3">
    <location>
        <begin position="256"/>
        <end position="276"/>
    </location>
</feature>
<dbReference type="SUPFAM" id="SSF46689">
    <property type="entry name" value="Homeodomain-like"/>
    <property type="match status" value="1"/>
</dbReference>
<protein>
    <recommendedName>
        <fullName evidence="4">HTH CENPB-type domain-containing protein</fullName>
    </recommendedName>
</protein>
<gene>
    <name evidence="5" type="ORF">OE88DRAFT_1811454</name>
</gene>
<name>A0A5C3MN90_9AGAM</name>
<dbReference type="STRING" id="5364.A0A5C3MN90"/>
<evidence type="ECO:0000313" key="6">
    <source>
        <dbReference type="Proteomes" id="UP000305948"/>
    </source>
</evidence>